<dbReference type="PROSITE" id="PS00105">
    <property type="entry name" value="AA_TRANSFER_CLASS_1"/>
    <property type="match status" value="1"/>
</dbReference>
<comment type="cofactor">
    <cofactor evidence="1 6">
        <name>pyridoxal 5'-phosphate</name>
        <dbReference type="ChEBI" id="CHEBI:597326"/>
    </cofactor>
</comment>
<gene>
    <name evidence="8" type="ORF">GCM10009808_16530</name>
</gene>
<dbReference type="SUPFAM" id="SSF53383">
    <property type="entry name" value="PLP-dependent transferases"/>
    <property type="match status" value="1"/>
</dbReference>
<dbReference type="InterPro" id="IPR015424">
    <property type="entry name" value="PyrdxlP-dep_Trfase"/>
</dbReference>
<evidence type="ECO:0000256" key="4">
    <source>
        <dbReference type="ARBA" id="ARBA00022679"/>
    </source>
</evidence>
<evidence type="ECO:0000313" key="8">
    <source>
        <dbReference type="EMBL" id="GAA1699622.1"/>
    </source>
</evidence>
<name>A0ABP4U6F4_9MICO</name>
<evidence type="ECO:0000256" key="6">
    <source>
        <dbReference type="RuleBase" id="RU000481"/>
    </source>
</evidence>
<keyword evidence="3 6" id="KW-0032">Aminotransferase</keyword>
<sequence>MRHAPHAQPLLMCPAPATTTIFTVTERAPLSRKLSAIAESATLKVDAKAKALQAAGRPVVSFAAGEPDFPTPPFVVDAAAAALTDPKNFRYTPGAGLPELREAIAAKTQRDSRLEVTPAQVVVTNGGKQAVYQAFQTVVNPGDEVLLPAPYWTTYPEAIKLADGVPVEVFAGADQDYKVTVEQLEAARTERTTALVFVSPSNPTGSVYTEAETRAIGQWALEHGIWVLTDEIYQNLVYDGARAVSIVEAVPELSGQTLLLNGVAKTYAMTGWRVGWMVGPADAIKLAANLQSHLSSNVNNIAQRAAIAAITGPQDEAEAMRAAFDRRRTLIVAELAKIPGVTVPVPQGAFYVYPDVTGLLGREWDGVQIDTTLELADFILEKAEVAVVPGEAFGPSGYLRMSYALSDDQLLEGVQRLQRLFA</sequence>
<dbReference type="EC" id="2.6.1.-" evidence="6"/>
<evidence type="ECO:0000256" key="5">
    <source>
        <dbReference type="ARBA" id="ARBA00022898"/>
    </source>
</evidence>
<accession>A0ABP4U6F4</accession>
<dbReference type="InterPro" id="IPR004839">
    <property type="entry name" value="Aminotransferase_I/II_large"/>
</dbReference>
<dbReference type="EMBL" id="BAAAPL010000001">
    <property type="protein sequence ID" value="GAA1699622.1"/>
    <property type="molecule type" value="Genomic_DNA"/>
</dbReference>
<feature type="domain" description="Aminotransferase class I/classII large" evidence="7">
    <location>
        <begin position="58"/>
        <end position="417"/>
    </location>
</feature>
<reference evidence="9" key="1">
    <citation type="journal article" date="2019" name="Int. J. Syst. Evol. Microbiol.">
        <title>The Global Catalogue of Microorganisms (GCM) 10K type strain sequencing project: providing services to taxonomists for standard genome sequencing and annotation.</title>
        <authorList>
            <consortium name="The Broad Institute Genomics Platform"/>
            <consortium name="The Broad Institute Genome Sequencing Center for Infectious Disease"/>
            <person name="Wu L."/>
            <person name="Ma J."/>
        </authorList>
    </citation>
    <scope>NUCLEOTIDE SEQUENCE [LARGE SCALE GENOMIC DNA]</scope>
    <source>
        <strain evidence="9">JCM 15577</strain>
    </source>
</reference>
<evidence type="ECO:0000256" key="2">
    <source>
        <dbReference type="ARBA" id="ARBA00007441"/>
    </source>
</evidence>
<evidence type="ECO:0000256" key="3">
    <source>
        <dbReference type="ARBA" id="ARBA00022576"/>
    </source>
</evidence>
<dbReference type="Gene3D" id="3.40.640.10">
    <property type="entry name" value="Type I PLP-dependent aspartate aminotransferase-like (Major domain)"/>
    <property type="match status" value="1"/>
</dbReference>
<comment type="similarity">
    <text evidence="2 6">Belongs to the class-I pyridoxal-phosphate-dependent aminotransferase family.</text>
</comment>
<dbReference type="GO" id="GO:0008483">
    <property type="term" value="F:transaminase activity"/>
    <property type="evidence" value="ECO:0007669"/>
    <property type="project" value="UniProtKB-KW"/>
</dbReference>
<protein>
    <recommendedName>
        <fullName evidence="6">Aminotransferase</fullName>
        <ecNumber evidence="6">2.6.1.-</ecNumber>
    </recommendedName>
</protein>
<dbReference type="CDD" id="cd00609">
    <property type="entry name" value="AAT_like"/>
    <property type="match status" value="1"/>
</dbReference>
<keyword evidence="9" id="KW-1185">Reference proteome</keyword>
<dbReference type="Proteomes" id="UP001501690">
    <property type="component" value="Unassembled WGS sequence"/>
</dbReference>
<evidence type="ECO:0000259" key="7">
    <source>
        <dbReference type="Pfam" id="PF00155"/>
    </source>
</evidence>
<keyword evidence="4 6" id="KW-0808">Transferase</keyword>
<dbReference type="Pfam" id="PF00155">
    <property type="entry name" value="Aminotran_1_2"/>
    <property type="match status" value="1"/>
</dbReference>
<evidence type="ECO:0000256" key="1">
    <source>
        <dbReference type="ARBA" id="ARBA00001933"/>
    </source>
</evidence>
<dbReference type="PANTHER" id="PTHR46383:SF1">
    <property type="entry name" value="ASPARTATE AMINOTRANSFERASE"/>
    <property type="match status" value="1"/>
</dbReference>
<dbReference type="InterPro" id="IPR015421">
    <property type="entry name" value="PyrdxlP-dep_Trfase_major"/>
</dbReference>
<dbReference type="InterPro" id="IPR004838">
    <property type="entry name" value="NHTrfase_class1_PyrdxlP-BS"/>
</dbReference>
<comment type="caution">
    <text evidence="8">The sequence shown here is derived from an EMBL/GenBank/DDBJ whole genome shotgun (WGS) entry which is preliminary data.</text>
</comment>
<dbReference type="InterPro" id="IPR050596">
    <property type="entry name" value="AspAT/PAT-like"/>
</dbReference>
<dbReference type="InterPro" id="IPR015422">
    <property type="entry name" value="PyrdxlP-dep_Trfase_small"/>
</dbReference>
<keyword evidence="5" id="KW-0663">Pyridoxal phosphate</keyword>
<dbReference type="Gene3D" id="3.90.1150.10">
    <property type="entry name" value="Aspartate Aminotransferase, domain 1"/>
    <property type="match status" value="1"/>
</dbReference>
<organism evidence="8 9">
    <name type="scientific">Microbacterium sediminicola</name>
    <dbReference type="NCBI Taxonomy" id="415210"/>
    <lineage>
        <taxon>Bacteria</taxon>
        <taxon>Bacillati</taxon>
        <taxon>Actinomycetota</taxon>
        <taxon>Actinomycetes</taxon>
        <taxon>Micrococcales</taxon>
        <taxon>Microbacteriaceae</taxon>
        <taxon>Microbacterium</taxon>
    </lineage>
</organism>
<evidence type="ECO:0000313" key="9">
    <source>
        <dbReference type="Proteomes" id="UP001501690"/>
    </source>
</evidence>
<dbReference type="PANTHER" id="PTHR46383">
    <property type="entry name" value="ASPARTATE AMINOTRANSFERASE"/>
    <property type="match status" value="1"/>
</dbReference>
<proteinExistence type="inferred from homology"/>